<dbReference type="Proteomes" id="UP000218842">
    <property type="component" value="Unassembled WGS sequence"/>
</dbReference>
<dbReference type="Pfam" id="PF01464">
    <property type="entry name" value="SLT"/>
    <property type="match status" value="1"/>
</dbReference>
<sequence length="335" mass="34497">MTQAGPSPQIGYREDEALGVYTNTQGGLRDQRQALPDHDPSGIGDPAISSALRDHNDKTKSSIDTTDDTLGKGKRAVSDLADTDRASAARARQIDPGGLAALRDALNRPVGPASPLAAPTAEPAPAPAMTAPAPAPAMPPAPQLAPDMVNIAPDALAKLLAGADLSGADPAGRSGDFGPAGGHQPLSISGIDFRQTGLNAPLTKSQLVAVIDKALDNNGISRDPQVRAHWRDIMYNQGMRESSGVPDAVNHEDSNAVGPIQADGARLNCSRGLWQTTAETFARYHVGGTSNNIYDPVANASASVAYQMAGHGIGADGNGLAHYHAQRAAAGYGAY</sequence>
<accession>A0A2A3LEP5</accession>
<feature type="compositionally biased region" description="Low complexity" evidence="1">
    <location>
        <begin position="113"/>
        <end position="132"/>
    </location>
</feature>
<feature type="compositionally biased region" description="Basic and acidic residues" evidence="1">
    <location>
        <begin position="29"/>
        <end position="40"/>
    </location>
</feature>
<feature type="region of interest" description="Disordered" evidence="1">
    <location>
        <begin position="1"/>
        <end position="92"/>
    </location>
</feature>
<organism evidence="3 4">
    <name type="scientific">Mycobacterium avium subsp. hominissuis</name>
    <dbReference type="NCBI Taxonomy" id="439334"/>
    <lineage>
        <taxon>Bacteria</taxon>
        <taxon>Bacillati</taxon>
        <taxon>Actinomycetota</taxon>
        <taxon>Actinomycetes</taxon>
        <taxon>Mycobacteriales</taxon>
        <taxon>Mycobacteriaceae</taxon>
        <taxon>Mycobacterium</taxon>
        <taxon>Mycobacterium avium complex (MAC)</taxon>
    </lineage>
</organism>
<evidence type="ECO:0000313" key="4">
    <source>
        <dbReference type="Proteomes" id="UP000218842"/>
    </source>
</evidence>
<dbReference type="AlphaFoldDB" id="A0A2A3LEP5"/>
<evidence type="ECO:0000313" key="3">
    <source>
        <dbReference type="EMBL" id="PBJ40941.1"/>
    </source>
</evidence>
<dbReference type="EMBL" id="LBGZ01000006">
    <property type="protein sequence ID" value="PBJ40941.1"/>
    <property type="molecule type" value="Genomic_DNA"/>
</dbReference>
<name>A0A2A3LEP5_MYCAV</name>
<evidence type="ECO:0000259" key="2">
    <source>
        <dbReference type="Pfam" id="PF01464"/>
    </source>
</evidence>
<feature type="domain" description="Transglycosylase SLT" evidence="2">
    <location>
        <begin position="239"/>
        <end position="306"/>
    </location>
</feature>
<dbReference type="SUPFAM" id="SSF53955">
    <property type="entry name" value="Lysozyme-like"/>
    <property type="match status" value="1"/>
</dbReference>
<evidence type="ECO:0000256" key="1">
    <source>
        <dbReference type="SAM" id="MobiDB-lite"/>
    </source>
</evidence>
<dbReference type="Gene3D" id="1.10.530.10">
    <property type="match status" value="1"/>
</dbReference>
<dbReference type="InterPro" id="IPR023346">
    <property type="entry name" value="Lysozyme-like_dom_sf"/>
</dbReference>
<feature type="compositionally biased region" description="Basic and acidic residues" evidence="1">
    <location>
        <begin position="52"/>
        <end position="61"/>
    </location>
</feature>
<proteinExistence type="predicted"/>
<gene>
    <name evidence="3" type="ORF">XV03_00990</name>
</gene>
<comment type="caution">
    <text evidence="3">The sequence shown here is derived from an EMBL/GenBank/DDBJ whole genome shotgun (WGS) entry which is preliminary data.</text>
</comment>
<feature type="region of interest" description="Disordered" evidence="1">
    <location>
        <begin position="111"/>
        <end position="136"/>
    </location>
</feature>
<dbReference type="InterPro" id="IPR008258">
    <property type="entry name" value="Transglycosylase_SLT_dom_1"/>
</dbReference>
<protein>
    <submittedName>
        <fullName evidence="3">Transglycosylase</fullName>
    </submittedName>
</protein>
<dbReference type="RefSeq" id="WP_083071624.1">
    <property type="nucleotide sequence ID" value="NZ_BDNJ01000010.1"/>
</dbReference>
<reference evidence="3 4" key="1">
    <citation type="journal article" date="2017" name="Genome Biol. Evol.">
        <title>Population Structure and Local Adaptation of MAC Lung Disease Agent Mycobacterium avium subsp. hominissuis.</title>
        <authorList>
            <person name="Yano H."/>
            <person name="Iwamoto T."/>
            <person name="Nishiuchi Y."/>
            <person name="Nakajima C."/>
            <person name="Starkova D.A."/>
            <person name="Mokrousov I."/>
            <person name="Narvskaya O."/>
            <person name="Yoshida S."/>
            <person name="Arikawa K."/>
            <person name="Nakanishi N."/>
            <person name="Osaki K."/>
            <person name="Nakagawa I."/>
            <person name="Ato M."/>
            <person name="Suzuki Y."/>
            <person name="Maruyama F."/>
        </authorList>
    </citation>
    <scope>NUCLEOTIDE SEQUENCE [LARGE SCALE GENOMIC DNA]</scope>
    <source>
        <strain evidence="3 4">OCU466</strain>
    </source>
</reference>